<reference evidence="5 6" key="1">
    <citation type="submission" date="2019-04" db="EMBL/GenBank/DDBJ databases">
        <title>Isachenkonia alkalipeptolytica gen. nov. sp. nov. a new anaerobic, alkiliphilic organothrophic bacterium capable to reduce synthesized ferrihydrite isolated from a soda lake.</title>
        <authorList>
            <person name="Toshchakov S.V."/>
            <person name="Zavarzina D.G."/>
            <person name="Zhilina T.N."/>
            <person name="Kostrikina N.A."/>
            <person name="Kublanov I.V."/>
        </authorList>
    </citation>
    <scope>NUCLEOTIDE SEQUENCE [LARGE SCALE GENOMIC DNA]</scope>
    <source>
        <strain evidence="5 6">Z-1701</strain>
    </source>
</reference>
<accession>A0AA43XJD4</accession>
<feature type="domain" description="Hemerythrin-like" evidence="4">
    <location>
        <begin position="9"/>
        <end position="128"/>
    </location>
</feature>
<dbReference type="Proteomes" id="UP000449710">
    <property type="component" value="Unassembled WGS sequence"/>
</dbReference>
<evidence type="ECO:0000313" key="6">
    <source>
        <dbReference type="Proteomes" id="UP000449710"/>
    </source>
</evidence>
<dbReference type="PANTHER" id="PTHR37164:SF1">
    <property type="entry name" value="BACTERIOHEMERYTHRIN"/>
    <property type="match status" value="1"/>
</dbReference>
<proteinExistence type="inferred from homology"/>
<gene>
    <name evidence="5" type="ORF">ISALK_05255</name>
</gene>
<dbReference type="EMBL" id="SUMG01000004">
    <property type="protein sequence ID" value="NBG87903.1"/>
    <property type="molecule type" value="Genomic_DNA"/>
</dbReference>
<dbReference type="RefSeq" id="WP_160719861.1">
    <property type="nucleotide sequence ID" value="NZ_SUMG01000004.1"/>
</dbReference>
<sequence length="139" mass="16994">MWKDRYKIGVERIDEQHRELFQRVEEFLKATNDPQRTWEDKIEKVKETMNFMGEYVHYHFDDEEKLQEELGYPNIEDHKKAHEKFKKGIEEYIEKLENENYSEELVQEFGGKIMTWLIMHVGDVDQKIGDYVTKEREDC</sequence>
<comment type="caution">
    <text evidence="5">The sequence shown here is derived from an EMBL/GenBank/DDBJ whole genome shotgun (WGS) entry which is preliminary data.</text>
</comment>
<dbReference type="Gene3D" id="1.20.120.50">
    <property type="entry name" value="Hemerythrin-like"/>
    <property type="match status" value="1"/>
</dbReference>
<dbReference type="InterPro" id="IPR012827">
    <property type="entry name" value="Hemerythrin_metal-bd"/>
</dbReference>
<dbReference type="InterPro" id="IPR050669">
    <property type="entry name" value="Hemerythrin"/>
</dbReference>
<dbReference type="AlphaFoldDB" id="A0AA43XJD4"/>
<evidence type="ECO:0000313" key="5">
    <source>
        <dbReference type="EMBL" id="NBG87903.1"/>
    </source>
</evidence>
<dbReference type="InterPro" id="IPR012312">
    <property type="entry name" value="Hemerythrin-like"/>
</dbReference>
<keyword evidence="2" id="KW-0479">Metal-binding</keyword>
<dbReference type="InterPro" id="IPR035938">
    <property type="entry name" value="Hemerythrin-like_sf"/>
</dbReference>
<evidence type="ECO:0000256" key="2">
    <source>
        <dbReference type="ARBA" id="ARBA00022723"/>
    </source>
</evidence>
<dbReference type="GO" id="GO:0046872">
    <property type="term" value="F:metal ion binding"/>
    <property type="evidence" value="ECO:0007669"/>
    <property type="project" value="UniProtKB-KW"/>
</dbReference>
<name>A0AA43XJD4_9CLOT</name>
<evidence type="ECO:0000259" key="4">
    <source>
        <dbReference type="Pfam" id="PF01814"/>
    </source>
</evidence>
<organism evidence="5 6">
    <name type="scientific">Isachenkonia alkalipeptolytica</name>
    <dbReference type="NCBI Taxonomy" id="2565777"/>
    <lineage>
        <taxon>Bacteria</taxon>
        <taxon>Bacillati</taxon>
        <taxon>Bacillota</taxon>
        <taxon>Clostridia</taxon>
        <taxon>Eubacteriales</taxon>
        <taxon>Clostridiaceae</taxon>
        <taxon>Isachenkonia</taxon>
    </lineage>
</organism>
<dbReference type="NCBIfam" id="TIGR02481">
    <property type="entry name" value="hemeryth_dom"/>
    <property type="match status" value="1"/>
</dbReference>
<evidence type="ECO:0000256" key="3">
    <source>
        <dbReference type="ARBA" id="ARBA00023004"/>
    </source>
</evidence>
<dbReference type="CDD" id="cd12107">
    <property type="entry name" value="Hemerythrin"/>
    <property type="match status" value="1"/>
</dbReference>
<protein>
    <submittedName>
        <fullName evidence="5">Bacteriohemerythrin</fullName>
    </submittedName>
</protein>
<keyword evidence="6" id="KW-1185">Reference proteome</keyword>
<dbReference type="PANTHER" id="PTHR37164">
    <property type="entry name" value="BACTERIOHEMERYTHRIN"/>
    <property type="match status" value="1"/>
</dbReference>
<keyword evidence="3" id="KW-0408">Iron</keyword>
<comment type="similarity">
    <text evidence="1">Belongs to the hemerythrin family.</text>
</comment>
<dbReference type="SUPFAM" id="SSF47188">
    <property type="entry name" value="Hemerythrin-like"/>
    <property type="match status" value="1"/>
</dbReference>
<dbReference type="Pfam" id="PF01814">
    <property type="entry name" value="Hemerythrin"/>
    <property type="match status" value="1"/>
</dbReference>
<dbReference type="NCBIfam" id="NF033749">
    <property type="entry name" value="bact_hemeryth"/>
    <property type="match status" value="1"/>
</dbReference>
<evidence type="ECO:0000256" key="1">
    <source>
        <dbReference type="ARBA" id="ARBA00010587"/>
    </source>
</evidence>